<dbReference type="Pfam" id="PF00561">
    <property type="entry name" value="Abhydrolase_1"/>
    <property type="match status" value="1"/>
</dbReference>
<evidence type="ECO:0000259" key="1">
    <source>
        <dbReference type="Pfam" id="PF00561"/>
    </source>
</evidence>
<dbReference type="Gene3D" id="3.40.50.1820">
    <property type="entry name" value="alpha/beta hydrolase"/>
    <property type="match status" value="1"/>
</dbReference>
<proteinExistence type="predicted"/>
<dbReference type="Proteomes" id="UP000239290">
    <property type="component" value="Unassembled WGS sequence"/>
</dbReference>
<gene>
    <name evidence="2" type="ORF">C5613_41990</name>
</gene>
<evidence type="ECO:0000313" key="3">
    <source>
        <dbReference type="Proteomes" id="UP000239290"/>
    </source>
</evidence>
<sequence length="247" mass="26433">MAIAAIEGNGDHKVLVLHGWALDSGVWLTARALSDVGRFTFAYVDFPGYGVAQEQVPADGIDGMAQAALDDAKGLGWEEFSVLGHSMGGLTALRVATLAPEQVRSVVSVTPASPAGTPLDEQTYAAFAAAWSDPGPTIKNGLSPNMADEDLNRLVARNRASMTQQVWDAYLANWTGASFFSELGSLTMPVTLFYGESDPFITEEYLAETVNALQNVEKVELKGSGHYPMIEAPARSVPLWERALLKG</sequence>
<protein>
    <submittedName>
        <fullName evidence="2">Hydrolase</fullName>
    </submittedName>
</protein>
<dbReference type="InterPro" id="IPR000073">
    <property type="entry name" value="AB_hydrolase_1"/>
</dbReference>
<dbReference type="InterPro" id="IPR029058">
    <property type="entry name" value="AB_hydrolase_fold"/>
</dbReference>
<dbReference type="EMBL" id="PUIO01000098">
    <property type="protein sequence ID" value="PQP13745.1"/>
    <property type="molecule type" value="Genomic_DNA"/>
</dbReference>
<dbReference type="AlphaFoldDB" id="A0A2S8IGA3"/>
<organism evidence="2 3">
    <name type="scientific">Rhodococcus opacus</name>
    <name type="common">Nocardia opaca</name>
    <dbReference type="NCBI Taxonomy" id="37919"/>
    <lineage>
        <taxon>Bacteria</taxon>
        <taxon>Bacillati</taxon>
        <taxon>Actinomycetota</taxon>
        <taxon>Actinomycetes</taxon>
        <taxon>Mycobacteriales</taxon>
        <taxon>Nocardiaceae</taxon>
        <taxon>Rhodococcus</taxon>
    </lineage>
</organism>
<reference evidence="3" key="1">
    <citation type="submission" date="2018-02" db="EMBL/GenBank/DDBJ databases">
        <title>Draft genome sequencing of Rhodococcus opacus KU647198.</title>
        <authorList>
            <person name="Zheng B.-X."/>
        </authorList>
    </citation>
    <scope>NUCLEOTIDE SEQUENCE [LARGE SCALE GENOMIC DNA]</scope>
    <source>
        <strain evidence="3">04-OD7</strain>
    </source>
</reference>
<accession>A0A2S8IGA3</accession>
<dbReference type="InterPro" id="IPR050228">
    <property type="entry name" value="Carboxylesterase_BioH"/>
</dbReference>
<feature type="domain" description="AB hydrolase-1" evidence="1">
    <location>
        <begin position="14"/>
        <end position="233"/>
    </location>
</feature>
<dbReference type="GO" id="GO:0016787">
    <property type="term" value="F:hydrolase activity"/>
    <property type="evidence" value="ECO:0007669"/>
    <property type="project" value="UniProtKB-KW"/>
</dbReference>
<evidence type="ECO:0000313" key="2">
    <source>
        <dbReference type="EMBL" id="PQP13745.1"/>
    </source>
</evidence>
<comment type="caution">
    <text evidence="2">The sequence shown here is derived from an EMBL/GenBank/DDBJ whole genome shotgun (WGS) entry which is preliminary data.</text>
</comment>
<keyword evidence="2" id="KW-0378">Hydrolase</keyword>
<dbReference type="SUPFAM" id="SSF53474">
    <property type="entry name" value="alpha/beta-Hydrolases"/>
    <property type="match status" value="1"/>
</dbReference>
<dbReference type="PRINTS" id="PR00111">
    <property type="entry name" value="ABHYDROLASE"/>
</dbReference>
<dbReference type="PANTHER" id="PTHR43194">
    <property type="entry name" value="HYDROLASE ALPHA/BETA FOLD FAMILY"/>
    <property type="match status" value="1"/>
</dbReference>
<dbReference type="RefSeq" id="WP_105423763.1">
    <property type="nucleotide sequence ID" value="NZ_PUIO01000098.1"/>
</dbReference>
<name>A0A2S8IGA3_RHOOP</name>
<dbReference type="PANTHER" id="PTHR43194:SF5">
    <property type="entry name" value="PIMELOYL-[ACYL-CARRIER PROTEIN] METHYL ESTER ESTERASE"/>
    <property type="match status" value="1"/>
</dbReference>